<sequence>MSEDLAEDLFGDEAETVTQSQATESATQQPALDVSMVDSAEPSQAHTPADDAADLDLFGDEEEQVGEAAATGTGFVVPDEDGEEGEGDGEQAEPEVDVKAFTVPLVQRPRGMPLIPGTDKDQDLVLTKLPNFLRIAADAYDPEQLVNEIQADIDSGDLSGHEQIRRKTLRVDNTLRWKEPDDEEAATRSSNARFVRWSDGSLSLQVGEEMFDCRIKSIPSEHNYLTLMHPEEGLLRMQGKFATSLSILPSGLASKSHADLKADIARRQQSSKNRGVKEFNTSADPEALSRNAAKAEADRIKARKRLETQKQRALGRSGDGRMGSRLTAAALDDNSDEELGVGNRRNLDRYDDDDGFIENDEDEEEEEAGAERLQALKSKGAEAYASRKRKVSEDPLDRAEAALEGERAGRSSEEEAAEMTDKDEPKKQEEQSKKKARRLIFDSDDDDE</sequence>
<dbReference type="RefSeq" id="XP_040723408.1">
    <property type="nucleotide sequence ID" value="XM_040869819.1"/>
</dbReference>
<dbReference type="PANTHER" id="PTHR23146:SF0">
    <property type="entry name" value="RNA POLYMERASE-ASSOCIATED PROTEIN LEO1"/>
    <property type="match status" value="1"/>
</dbReference>
<organism evidence="2 3">
    <name type="scientific">Protomyces lactucae-debilis</name>
    <dbReference type="NCBI Taxonomy" id="2754530"/>
    <lineage>
        <taxon>Eukaryota</taxon>
        <taxon>Fungi</taxon>
        <taxon>Dikarya</taxon>
        <taxon>Ascomycota</taxon>
        <taxon>Taphrinomycotina</taxon>
        <taxon>Taphrinomycetes</taxon>
        <taxon>Taphrinales</taxon>
        <taxon>Protomycetaceae</taxon>
        <taxon>Protomyces</taxon>
    </lineage>
</organism>
<evidence type="ECO:0000256" key="1">
    <source>
        <dbReference type="SAM" id="MobiDB-lite"/>
    </source>
</evidence>
<dbReference type="EMBL" id="MCFI01000017">
    <property type="protein sequence ID" value="ORY78527.1"/>
    <property type="molecule type" value="Genomic_DNA"/>
</dbReference>
<feature type="compositionally biased region" description="Polar residues" evidence="1">
    <location>
        <begin position="267"/>
        <end position="283"/>
    </location>
</feature>
<dbReference type="GO" id="GO:0032968">
    <property type="term" value="P:positive regulation of transcription elongation by RNA polymerase II"/>
    <property type="evidence" value="ECO:0007669"/>
    <property type="project" value="TreeGrafter"/>
</dbReference>
<dbReference type="PANTHER" id="PTHR23146">
    <property type="entry name" value="LEO1 PROTEIN"/>
    <property type="match status" value="1"/>
</dbReference>
<feature type="compositionally biased region" description="Acidic residues" evidence="1">
    <location>
        <begin position="350"/>
        <end position="368"/>
    </location>
</feature>
<evidence type="ECO:0000313" key="3">
    <source>
        <dbReference type="Proteomes" id="UP000193685"/>
    </source>
</evidence>
<dbReference type="Proteomes" id="UP000193685">
    <property type="component" value="Unassembled WGS sequence"/>
</dbReference>
<dbReference type="GO" id="GO:1990269">
    <property type="term" value="F:RNA polymerase II C-terminal domain phosphoserine binding"/>
    <property type="evidence" value="ECO:0007669"/>
    <property type="project" value="TreeGrafter"/>
</dbReference>
<dbReference type="GO" id="GO:0016593">
    <property type="term" value="C:Cdc73/Paf1 complex"/>
    <property type="evidence" value="ECO:0007669"/>
    <property type="project" value="InterPro"/>
</dbReference>
<reference evidence="2 3" key="1">
    <citation type="submission" date="2016-07" db="EMBL/GenBank/DDBJ databases">
        <title>Pervasive Adenine N6-methylation of Active Genes in Fungi.</title>
        <authorList>
            <consortium name="DOE Joint Genome Institute"/>
            <person name="Mondo S.J."/>
            <person name="Dannebaum R.O."/>
            <person name="Kuo R.C."/>
            <person name="Labutti K."/>
            <person name="Haridas S."/>
            <person name="Kuo A."/>
            <person name="Salamov A."/>
            <person name="Ahrendt S.R."/>
            <person name="Lipzen A."/>
            <person name="Sullivan W."/>
            <person name="Andreopoulos W.B."/>
            <person name="Clum A."/>
            <person name="Lindquist E."/>
            <person name="Daum C."/>
            <person name="Ramamoorthy G.K."/>
            <person name="Gryganskyi A."/>
            <person name="Culley D."/>
            <person name="Magnuson J.K."/>
            <person name="James T.Y."/>
            <person name="O'Malley M.A."/>
            <person name="Stajich J.E."/>
            <person name="Spatafora J.W."/>
            <person name="Visel A."/>
            <person name="Grigoriev I.V."/>
        </authorList>
    </citation>
    <scope>NUCLEOTIDE SEQUENCE [LARGE SCALE GENOMIC DNA]</scope>
    <source>
        <strain evidence="2 3">12-1054</strain>
    </source>
</reference>
<feature type="compositionally biased region" description="Acidic residues" evidence="1">
    <location>
        <begin position="1"/>
        <end position="15"/>
    </location>
</feature>
<dbReference type="GeneID" id="63786418"/>
<accession>A0A1Y2F4B1</accession>
<feature type="region of interest" description="Disordered" evidence="1">
    <location>
        <begin position="1"/>
        <end position="98"/>
    </location>
</feature>
<proteinExistence type="predicted"/>
<protein>
    <submittedName>
        <fullName evidence="2">Leo1-like protein-domain-containing protein</fullName>
    </submittedName>
</protein>
<feature type="compositionally biased region" description="Acidic residues" evidence="1">
    <location>
        <begin position="51"/>
        <end position="65"/>
    </location>
</feature>
<evidence type="ECO:0000313" key="2">
    <source>
        <dbReference type="EMBL" id="ORY78527.1"/>
    </source>
</evidence>
<feature type="compositionally biased region" description="Acidic residues" evidence="1">
    <location>
        <begin position="78"/>
        <end position="95"/>
    </location>
</feature>
<feature type="compositionally biased region" description="Basic and acidic residues" evidence="1">
    <location>
        <begin position="293"/>
        <end position="310"/>
    </location>
</feature>
<feature type="compositionally biased region" description="Low complexity" evidence="1">
    <location>
        <begin position="16"/>
        <end position="29"/>
    </location>
</feature>
<dbReference type="GO" id="GO:0006368">
    <property type="term" value="P:transcription elongation by RNA polymerase II"/>
    <property type="evidence" value="ECO:0007669"/>
    <property type="project" value="InterPro"/>
</dbReference>
<feature type="compositionally biased region" description="Basic and acidic residues" evidence="1">
    <location>
        <begin position="391"/>
        <end position="433"/>
    </location>
</feature>
<dbReference type="OrthoDB" id="20844at2759"/>
<dbReference type="STRING" id="56484.A0A1Y2F4B1"/>
<gene>
    <name evidence="2" type="ORF">BCR37DRAFT_382166</name>
</gene>
<dbReference type="Pfam" id="PF04004">
    <property type="entry name" value="Leo1"/>
    <property type="match status" value="1"/>
</dbReference>
<feature type="region of interest" description="Disordered" evidence="1">
    <location>
        <begin position="267"/>
        <end position="448"/>
    </location>
</feature>
<keyword evidence="3" id="KW-1185">Reference proteome</keyword>
<name>A0A1Y2F4B1_PROLT</name>
<dbReference type="InterPro" id="IPR007149">
    <property type="entry name" value="Leo1"/>
</dbReference>
<comment type="caution">
    <text evidence="2">The sequence shown here is derived from an EMBL/GenBank/DDBJ whole genome shotgun (WGS) entry which is preliminary data.</text>
</comment>
<dbReference type="AlphaFoldDB" id="A0A1Y2F4B1"/>
<dbReference type="OMA" id="RSDRSMH"/>